<dbReference type="GO" id="GO:0005975">
    <property type="term" value="P:carbohydrate metabolic process"/>
    <property type="evidence" value="ECO:0007669"/>
    <property type="project" value="UniProtKB-UniRule"/>
</dbReference>
<dbReference type="OrthoDB" id="9810967at2"/>
<evidence type="ECO:0000313" key="10">
    <source>
        <dbReference type="Proteomes" id="UP000254055"/>
    </source>
</evidence>
<gene>
    <name evidence="7 9" type="primary">pgl</name>
    <name evidence="9" type="ORF">NCTC12229_00255</name>
</gene>
<proteinExistence type="inferred from homology"/>
<comment type="pathway">
    <text evidence="3 7">Carbohydrate degradation; pentose phosphate pathway; D-ribulose 5-phosphate from D-glucose 6-phosphate (oxidative stage): step 2/3.</text>
</comment>
<evidence type="ECO:0000259" key="8">
    <source>
        <dbReference type="Pfam" id="PF01182"/>
    </source>
</evidence>
<comment type="similarity">
    <text evidence="4 7">Belongs to the glucosamine/galactosamine-6-phosphate isomerase family. 6-phosphogluconolactonase subfamily.</text>
</comment>
<dbReference type="CDD" id="cd01400">
    <property type="entry name" value="6PGL"/>
    <property type="match status" value="1"/>
</dbReference>
<dbReference type="GO" id="GO:0006098">
    <property type="term" value="P:pentose-phosphate shunt"/>
    <property type="evidence" value="ECO:0007669"/>
    <property type="project" value="UniProtKB-UniPathway"/>
</dbReference>
<dbReference type="InterPro" id="IPR005900">
    <property type="entry name" value="6-phosphogluconolactonase_DevB"/>
</dbReference>
<evidence type="ECO:0000256" key="6">
    <source>
        <dbReference type="ARBA" id="ARBA00020337"/>
    </source>
</evidence>
<dbReference type="GO" id="GO:0017057">
    <property type="term" value="F:6-phosphogluconolactonase activity"/>
    <property type="evidence" value="ECO:0007669"/>
    <property type="project" value="UniProtKB-UniRule"/>
</dbReference>
<dbReference type="Gene3D" id="3.40.50.1360">
    <property type="match status" value="1"/>
</dbReference>
<dbReference type="NCBIfam" id="TIGR01198">
    <property type="entry name" value="pgl"/>
    <property type="match status" value="1"/>
</dbReference>
<sequence>MAYQWHHHESAAASAAALADAVAAALEVALDKRGNAVLAVSGGRSPIAFFEALSQRDLDWAHIAVTLVDERIVPTDHPDSNTGLVHEYLLKNKAAAAEWIPVVEAERQAADLQPEAVVQTALKHYRQPDALVLGMGGDGHTASLFPQAPQLDSGLDLANEVPLLHTTPVTAPHERVSMTLAAIVKTPAVFLAIQGAEKKAVFDQAAAALSKNLPTSFILNNEKVNCHVHYAN</sequence>
<reference evidence="9 10" key="1">
    <citation type="submission" date="2018-06" db="EMBL/GenBank/DDBJ databases">
        <authorList>
            <consortium name="Pathogen Informatics"/>
            <person name="Doyle S."/>
        </authorList>
    </citation>
    <scope>NUCLEOTIDE SEQUENCE [LARGE SCALE GENOMIC DNA]</scope>
    <source>
        <strain evidence="9 10">NCTC12229</strain>
    </source>
</reference>
<organism evidence="9 10">
    <name type="scientific">Neisseria zoodegmatis</name>
    <dbReference type="NCBI Taxonomy" id="326523"/>
    <lineage>
        <taxon>Bacteria</taxon>
        <taxon>Pseudomonadati</taxon>
        <taxon>Pseudomonadota</taxon>
        <taxon>Betaproteobacteria</taxon>
        <taxon>Neisseriales</taxon>
        <taxon>Neisseriaceae</taxon>
        <taxon>Neisseria</taxon>
    </lineage>
</organism>
<dbReference type="EMBL" id="UGRS01000001">
    <property type="protein sequence ID" value="SUA35848.1"/>
    <property type="molecule type" value="Genomic_DNA"/>
</dbReference>
<evidence type="ECO:0000256" key="5">
    <source>
        <dbReference type="ARBA" id="ARBA00013198"/>
    </source>
</evidence>
<evidence type="ECO:0000313" key="9">
    <source>
        <dbReference type="EMBL" id="SUA35848.1"/>
    </source>
</evidence>
<evidence type="ECO:0000256" key="1">
    <source>
        <dbReference type="ARBA" id="ARBA00000832"/>
    </source>
</evidence>
<dbReference type="UniPathway" id="UPA00115">
    <property type="reaction ID" value="UER00409"/>
</dbReference>
<dbReference type="PANTHER" id="PTHR11054">
    <property type="entry name" value="6-PHOSPHOGLUCONOLACTONASE"/>
    <property type="match status" value="1"/>
</dbReference>
<protein>
    <recommendedName>
        <fullName evidence="6 7">6-phosphogluconolactonase</fullName>
        <shortName evidence="7">6PGL</shortName>
        <ecNumber evidence="5 7">3.1.1.31</ecNumber>
    </recommendedName>
</protein>
<dbReference type="SUPFAM" id="SSF100950">
    <property type="entry name" value="NagB/RpiA/CoA transferase-like"/>
    <property type="match status" value="1"/>
</dbReference>
<comment type="function">
    <text evidence="2 7">Hydrolysis of 6-phosphogluconolactone to 6-phosphogluconate.</text>
</comment>
<dbReference type="PANTHER" id="PTHR11054:SF0">
    <property type="entry name" value="6-PHOSPHOGLUCONOLACTONASE"/>
    <property type="match status" value="1"/>
</dbReference>
<evidence type="ECO:0000256" key="4">
    <source>
        <dbReference type="ARBA" id="ARBA00010662"/>
    </source>
</evidence>
<dbReference type="Pfam" id="PF01182">
    <property type="entry name" value="Glucosamine_iso"/>
    <property type="match status" value="1"/>
</dbReference>
<dbReference type="InterPro" id="IPR039104">
    <property type="entry name" value="6PGL"/>
</dbReference>
<dbReference type="Proteomes" id="UP000254055">
    <property type="component" value="Unassembled WGS sequence"/>
</dbReference>
<keyword evidence="7 9" id="KW-0378">Hydrolase</keyword>
<dbReference type="InterPro" id="IPR037171">
    <property type="entry name" value="NagB/RpiA_transferase-like"/>
</dbReference>
<evidence type="ECO:0000256" key="2">
    <source>
        <dbReference type="ARBA" id="ARBA00002681"/>
    </source>
</evidence>
<comment type="catalytic activity">
    <reaction evidence="1 7">
        <text>6-phospho-D-glucono-1,5-lactone + H2O = 6-phospho-D-gluconate + H(+)</text>
        <dbReference type="Rhea" id="RHEA:12556"/>
        <dbReference type="ChEBI" id="CHEBI:15377"/>
        <dbReference type="ChEBI" id="CHEBI:15378"/>
        <dbReference type="ChEBI" id="CHEBI:57955"/>
        <dbReference type="ChEBI" id="CHEBI:58759"/>
        <dbReference type="EC" id="3.1.1.31"/>
    </reaction>
</comment>
<accession>A0A378WEH3</accession>
<feature type="domain" description="Glucosamine/galactosamine-6-phosphate isomerase" evidence="8">
    <location>
        <begin position="10"/>
        <end position="221"/>
    </location>
</feature>
<dbReference type="AlphaFoldDB" id="A0A378WEH3"/>
<evidence type="ECO:0000256" key="7">
    <source>
        <dbReference type="RuleBase" id="RU365095"/>
    </source>
</evidence>
<name>A0A378WEH3_9NEIS</name>
<dbReference type="RefSeq" id="WP_115133236.1">
    <property type="nucleotide sequence ID" value="NZ_UGRS01000001.1"/>
</dbReference>
<dbReference type="InterPro" id="IPR006148">
    <property type="entry name" value="Glc/Gal-6P_isomerase"/>
</dbReference>
<dbReference type="EC" id="3.1.1.31" evidence="5 7"/>
<evidence type="ECO:0000256" key="3">
    <source>
        <dbReference type="ARBA" id="ARBA00004961"/>
    </source>
</evidence>